<sequence length="203" mass="22842">MYTPAHFQIDDLGTLHAFIQRHSFATLVSQEGGVPQATHLPFLLNPTQGGHGILLSHMARANPQLSHFTNSEVLVIFTGPHAYISPAWYATQPAVPTWNYTAVHAYGIPRIVTQHDRFAQMLHDLVELYESGRPNRWNGELPPEFRDALMKGIVGIEIEITRLEGKFKLSQNRPKDAQSVIAMLEKSTDQTDRETAQMMKDSL</sequence>
<dbReference type="Pfam" id="PF04299">
    <property type="entry name" value="FMN_bind_2"/>
    <property type="match status" value="1"/>
</dbReference>
<accession>A0ABW0KNW0</accession>
<dbReference type="EMBL" id="JBHSMQ010000002">
    <property type="protein sequence ID" value="MFC5454418.1"/>
    <property type="molecule type" value="Genomic_DNA"/>
</dbReference>
<gene>
    <name evidence="1" type="ORF">ACFQDI_06075</name>
</gene>
<dbReference type="Gene3D" id="2.30.110.10">
    <property type="entry name" value="Electron Transport, Fmn-binding Protein, Chain A"/>
    <property type="match status" value="1"/>
</dbReference>
<evidence type="ECO:0000313" key="2">
    <source>
        <dbReference type="Proteomes" id="UP001596052"/>
    </source>
</evidence>
<protein>
    <submittedName>
        <fullName evidence="1">FMN-binding negative transcriptional regulator</fullName>
    </submittedName>
</protein>
<dbReference type="PANTHER" id="PTHR35802:SF1">
    <property type="entry name" value="PROTEASE SYNTHASE AND SPORULATION PROTEIN PAI 2"/>
    <property type="match status" value="1"/>
</dbReference>
<comment type="caution">
    <text evidence="1">The sequence shown here is derived from an EMBL/GenBank/DDBJ whole genome shotgun (WGS) entry which is preliminary data.</text>
</comment>
<dbReference type="Proteomes" id="UP001596052">
    <property type="component" value="Unassembled WGS sequence"/>
</dbReference>
<organism evidence="1 2">
    <name type="scientific">Prosthecobacter fluviatilis</name>
    <dbReference type="NCBI Taxonomy" id="445931"/>
    <lineage>
        <taxon>Bacteria</taxon>
        <taxon>Pseudomonadati</taxon>
        <taxon>Verrucomicrobiota</taxon>
        <taxon>Verrucomicrobiia</taxon>
        <taxon>Verrucomicrobiales</taxon>
        <taxon>Verrucomicrobiaceae</taxon>
        <taxon>Prosthecobacter</taxon>
    </lineage>
</organism>
<reference evidence="2" key="1">
    <citation type="journal article" date="2019" name="Int. J. Syst. Evol. Microbiol.">
        <title>The Global Catalogue of Microorganisms (GCM) 10K type strain sequencing project: providing services to taxonomists for standard genome sequencing and annotation.</title>
        <authorList>
            <consortium name="The Broad Institute Genomics Platform"/>
            <consortium name="The Broad Institute Genome Sequencing Center for Infectious Disease"/>
            <person name="Wu L."/>
            <person name="Ma J."/>
        </authorList>
    </citation>
    <scope>NUCLEOTIDE SEQUENCE [LARGE SCALE GENOMIC DNA]</scope>
    <source>
        <strain evidence="2">CGMCC 4.1469</strain>
    </source>
</reference>
<dbReference type="RefSeq" id="WP_377164480.1">
    <property type="nucleotide sequence ID" value="NZ_JBHSMQ010000002.1"/>
</dbReference>
<proteinExistence type="predicted"/>
<dbReference type="InterPro" id="IPR012349">
    <property type="entry name" value="Split_barrel_FMN-bd"/>
</dbReference>
<keyword evidence="2" id="KW-1185">Reference proteome</keyword>
<dbReference type="PIRSF" id="PIRSF010372">
    <property type="entry name" value="PaiB"/>
    <property type="match status" value="1"/>
</dbReference>
<name>A0ABW0KNW0_9BACT</name>
<dbReference type="SUPFAM" id="SSF50475">
    <property type="entry name" value="FMN-binding split barrel"/>
    <property type="match status" value="1"/>
</dbReference>
<dbReference type="PANTHER" id="PTHR35802">
    <property type="entry name" value="PROTEASE SYNTHASE AND SPORULATION PROTEIN PAI 2"/>
    <property type="match status" value="1"/>
</dbReference>
<dbReference type="InterPro" id="IPR007396">
    <property type="entry name" value="TR_PAI2-type"/>
</dbReference>
<evidence type="ECO:0000313" key="1">
    <source>
        <dbReference type="EMBL" id="MFC5454418.1"/>
    </source>
</evidence>